<dbReference type="Pfam" id="PF07686">
    <property type="entry name" value="V-set"/>
    <property type="match status" value="1"/>
</dbReference>
<evidence type="ECO:0000256" key="7">
    <source>
        <dbReference type="SAM" id="Phobius"/>
    </source>
</evidence>
<reference evidence="10 11" key="1">
    <citation type="journal article" date="2018" name="Nat. Ecol. Evol.">
        <title>Shark genomes provide insights into elasmobranch evolution and the origin of vertebrates.</title>
        <authorList>
            <person name="Hara Y"/>
            <person name="Yamaguchi K"/>
            <person name="Onimaru K"/>
            <person name="Kadota M"/>
            <person name="Koyanagi M"/>
            <person name="Keeley SD"/>
            <person name="Tatsumi K"/>
            <person name="Tanaka K"/>
            <person name="Motone F"/>
            <person name="Kageyama Y"/>
            <person name="Nozu R"/>
            <person name="Adachi N"/>
            <person name="Nishimura O"/>
            <person name="Nakagawa R"/>
            <person name="Tanegashima C"/>
            <person name="Kiyatake I"/>
            <person name="Matsumoto R"/>
            <person name="Murakumo K"/>
            <person name="Nishida K"/>
            <person name="Terakita A"/>
            <person name="Kuratani S"/>
            <person name="Sato K"/>
            <person name="Hyodo S Kuraku.S."/>
        </authorList>
    </citation>
    <scope>NUCLEOTIDE SEQUENCE [LARGE SCALE GENOMIC DNA]</scope>
</reference>
<dbReference type="PANTHER" id="PTHR19343">
    <property type="entry name" value="T CELL RECEPTOR ALPHA VARIABLE 1-2"/>
    <property type="match status" value="1"/>
</dbReference>
<evidence type="ECO:0000256" key="3">
    <source>
        <dbReference type="ARBA" id="ARBA00023130"/>
    </source>
</evidence>
<feature type="transmembrane region" description="Helical" evidence="7">
    <location>
        <begin position="144"/>
        <end position="166"/>
    </location>
</feature>
<evidence type="ECO:0000256" key="6">
    <source>
        <dbReference type="ARBA" id="ARBA00043266"/>
    </source>
</evidence>
<feature type="domain" description="Ig-like" evidence="9">
    <location>
        <begin position="19"/>
        <end position="124"/>
    </location>
</feature>
<keyword evidence="7" id="KW-1133">Transmembrane helix</keyword>
<dbReference type="InterPro" id="IPR013783">
    <property type="entry name" value="Ig-like_fold"/>
</dbReference>
<evidence type="ECO:0000256" key="5">
    <source>
        <dbReference type="ARBA" id="ARBA00023319"/>
    </source>
</evidence>
<keyword evidence="5" id="KW-0393">Immunoglobulin domain</keyword>
<dbReference type="AlphaFoldDB" id="A0A401NFL0"/>
<keyword evidence="6" id="KW-1279">T cell receptor</keyword>
<dbReference type="PROSITE" id="PS50835">
    <property type="entry name" value="IG_LIKE"/>
    <property type="match status" value="1"/>
</dbReference>
<keyword evidence="3" id="KW-1064">Adaptive immunity</keyword>
<dbReference type="InterPro" id="IPR007110">
    <property type="entry name" value="Ig-like_dom"/>
</dbReference>
<keyword evidence="4" id="KW-0675">Receptor</keyword>
<sequence length="175" mass="20072">MAKFLFVLLFSNLLVENVPGSSQVIQWPPSVRVQRGDNVTLYCELHNDGVQFNTIYPYWYITERNRESSIFYPENPSSEFKGRVSLVNEESGFNLSLKIHYLQPNDSNVYICMVSAHRNGHRISIRGNGTRLDVYDIPRELEPLPLYTLVLVKTVVFLALGAVYHFTKSSTQPDL</sequence>
<dbReference type="InterPro" id="IPR013106">
    <property type="entry name" value="Ig_V-set"/>
</dbReference>
<evidence type="ECO:0000256" key="8">
    <source>
        <dbReference type="SAM" id="SignalP"/>
    </source>
</evidence>
<dbReference type="SUPFAM" id="SSF48726">
    <property type="entry name" value="Immunoglobulin"/>
    <property type="match status" value="1"/>
</dbReference>
<feature type="chain" id="PRO_5019581167" description="Ig-like domain-containing protein" evidence="8">
    <location>
        <begin position="21"/>
        <end position="175"/>
    </location>
</feature>
<dbReference type="GO" id="GO:0042101">
    <property type="term" value="C:T cell receptor complex"/>
    <property type="evidence" value="ECO:0007669"/>
    <property type="project" value="UniProtKB-KW"/>
</dbReference>
<dbReference type="PANTHER" id="PTHR19343:SF13">
    <property type="entry name" value="T CELL RECEPTOR ALPHA VARIABLE 21"/>
    <property type="match status" value="1"/>
</dbReference>
<protein>
    <recommendedName>
        <fullName evidence="9">Ig-like domain-containing protein</fullName>
    </recommendedName>
</protein>
<keyword evidence="1 8" id="KW-0732">Signal</keyword>
<dbReference type="GO" id="GO:0042605">
    <property type="term" value="F:peptide antigen binding"/>
    <property type="evidence" value="ECO:0007669"/>
    <property type="project" value="TreeGrafter"/>
</dbReference>
<evidence type="ECO:0000313" key="11">
    <source>
        <dbReference type="Proteomes" id="UP000288216"/>
    </source>
</evidence>
<dbReference type="SMART" id="SM00409">
    <property type="entry name" value="IG"/>
    <property type="match status" value="1"/>
</dbReference>
<evidence type="ECO:0000313" key="10">
    <source>
        <dbReference type="EMBL" id="GCB59757.1"/>
    </source>
</evidence>
<organism evidence="10 11">
    <name type="scientific">Scyliorhinus torazame</name>
    <name type="common">Cloudy catshark</name>
    <name type="synonym">Catulus torazame</name>
    <dbReference type="NCBI Taxonomy" id="75743"/>
    <lineage>
        <taxon>Eukaryota</taxon>
        <taxon>Metazoa</taxon>
        <taxon>Chordata</taxon>
        <taxon>Craniata</taxon>
        <taxon>Vertebrata</taxon>
        <taxon>Chondrichthyes</taxon>
        <taxon>Elasmobranchii</taxon>
        <taxon>Galeomorphii</taxon>
        <taxon>Galeoidea</taxon>
        <taxon>Carcharhiniformes</taxon>
        <taxon>Scyliorhinidae</taxon>
        <taxon>Scyliorhinus</taxon>
    </lineage>
</organism>
<evidence type="ECO:0000256" key="1">
    <source>
        <dbReference type="ARBA" id="ARBA00022729"/>
    </source>
</evidence>
<dbReference type="SMART" id="SM00406">
    <property type="entry name" value="IGv"/>
    <property type="match status" value="1"/>
</dbReference>
<name>A0A401NFL0_SCYTO</name>
<comment type="caution">
    <text evidence="10">The sequence shown here is derived from an EMBL/GenBank/DDBJ whole genome shotgun (WGS) entry which is preliminary data.</text>
</comment>
<proteinExistence type="predicted"/>
<evidence type="ECO:0000256" key="2">
    <source>
        <dbReference type="ARBA" id="ARBA00022859"/>
    </source>
</evidence>
<dbReference type="InterPro" id="IPR051006">
    <property type="entry name" value="TCR_variable_domain"/>
</dbReference>
<dbReference type="Gene3D" id="2.60.40.10">
    <property type="entry name" value="Immunoglobulins"/>
    <property type="match status" value="1"/>
</dbReference>
<evidence type="ECO:0000259" key="9">
    <source>
        <dbReference type="PROSITE" id="PS50835"/>
    </source>
</evidence>
<accession>A0A401NFL0</accession>
<dbReference type="InterPro" id="IPR003599">
    <property type="entry name" value="Ig_sub"/>
</dbReference>
<keyword evidence="7" id="KW-0812">Transmembrane</keyword>
<keyword evidence="7" id="KW-0472">Membrane</keyword>
<dbReference type="Proteomes" id="UP000288216">
    <property type="component" value="Unassembled WGS sequence"/>
</dbReference>
<dbReference type="EMBL" id="BFAA01007365">
    <property type="protein sequence ID" value="GCB59757.1"/>
    <property type="molecule type" value="Genomic_DNA"/>
</dbReference>
<gene>
    <name evidence="10" type="ORF">scyTo_0013999</name>
</gene>
<feature type="signal peptide" evidence="8">
    <location>
        <begin position="1"/>
        <end position="20"/>
    </location>
</feature>
<keyword evidence="2" id="KW-0391">Immunity</keyword>
<keyword evidence="11" id="KW-1185">Reference proteome</keyword>
<dbReference type="GO" id="GO:0002250">
    <property type="term" value="P:adaptive immune response"/>
    <property type="evidence" value="ECO:0007669"/>
    <property type="project" value="UniProtKB-KW"/>
</dbReference>
<dbReference type="OrthoDB" id="9940220at2759"/>
<dbReference type="InterPro" id="IPR036179">
    <property type="entry name" value="Ig-like_dom_sf"/>
</dbReference>
<evidence type="ECO:0000256" key="4">
    <source>
        <dbReference type="ARBA" id="ARBA00023170"/>
    </source>
</evidence>